<evidence type="ECO:0000313" key="2">
    <source>
        <dbReference type="Proteomes" id="UP000182409"/>
    </source>
</evidence>
<dbReference type="Pfam" id="PF04237">
    <property type="entry name" value="YjbR"/>
    <property type="match status" value="1"/>
</dbReference>
<dbReference type="AlphaFoldDB" id="A0A1H4PGJ1"/>
<keyword evidence="1" id="KW-0238">DNA-binding</keyword>
<dbReference type="PANTHER" id="PTHR35145">
    <property type="entry name" value="CYTOPLASMIC PROTEIN-RELATED"/>
    <property type="match status" value="1"/>
</dbReference>
<dbReference type="SUPFAM" id="SSF142906">
    <property type="entry name" value="YjbR-like"/>
    <property type="match status" value="1"/>
</dbReference>
<dbReference type="Gene3D" id="3.90.1150.30">
    <property type="match status" value="1"/>
</dbReference>
<proteinExistence type="predicted"/>
<gene>
    <name evidence="1" type="ORF">SAMN05443244_2553</name>
</gene>
<dbReference type="InterPro" id="IPR058532">
    <property type="entry name" value="YjbR/MT2646/Rv2570-like"/>
</dbReference>
<dbReference type="PANTHER" id="PTHR35145:SF1">
    <property type="entry name" value="CYTOPLASMIC PROTEIN"/>
    <property type="match status" value="1"/>
</dbReference>
<name>A0A1H4PGJ1_9BACT</name>
<reference evidence="1 2" key="1">
    <citation type="submission" date="2016-10" db="EMBL/GenBank/DDBJ databases">
        <authorList>
            <person name="de Groot N.N."/>
        </authorList>
    </citation>
    <scope>NUCLEOTIDE SEQUENCE [LARGE SCALE GENOMIC DNA]</scope>
    <source>
        <strain evidence="1 2">AB35.6</strain>
    </source>
</reference>
<dbReference type="InterPro" id="IPR007351">
    <property type="entry name" value="YjbR"/>
</dbReference>
<protein>
    <submittedName>
        <fullName evidence="1">Predicted DNA-binding protein, MmcQ/YjbR family</fullName>
    </submittedName>
</protein>
<sequence length="193" mass="21537">MRPRSLGGDAAAIMLAVTKALQPVEGAAHANHVSADDLGFASSAGRRIVISMSINRTRDYLLTLPRVEETLQWDNLVYWVLDKAVGGKMFAMIEPEPGGAHVAGFAVPPDHYESLLEIEGVRPAPYLARAHWVVVERWDVFTAAEWQTHLKAAHARVEAKLPPRVQRIMELKQREYRALVRENRATAKAARKK</sequence>
<evidence type="ECO:0000313" key="1">
    <source>
        <dbReference type="EMBL" id="SEC06431.1"/>
    </source>
</evidence>
<dbReference type="OrthoDB" id="9789813at2"/>
<dbReference type="EMBL" id="FNSD01000001">
    <property type="protein sequence ID" value="SEC06431.1"/>
    <property type="molecule type" value="Genomic_DNA"/>
</dbReference>
<dbReference type="InterPro" id="IPR038056">
    <property type="entry name" value="YjbR-like_sf"/>
</dbReference>
<accession>A0A1H4PGJ1</accession>
<organism evidence="1 2">
    <name type="scientific">Terriglobus roseus</name>
    <dbReference type="NCBI Taxonomy" id="392734"/>
    <lineage>
        <taxon>Bacteria</taxon>
        <taxon>Pseudomonadati</taxon>
        <taxon>Acidobacteriota</taxon>
        <taxon>Terriglobia</taxon>
        <taxon>Terriglobales</taxon>
        <taxon>Acidobacteriaceae</taxon>
        <taxon>Terriglobus</taxon>
    </lineage>
</organism>
<dbReference type="GO" id="GO:0003677">
    <property type="term" value="F:DNA binding"/>
    <property type="evidence" value="ECO:0007669"/>
    <property type="project" value="UniProtKB-KW"/>
</dbReference>
<dbReference type="Proteomes" id="UP000182409">
    <property type="component" value="Unassembled WGS sequence"/>
</dbReference>